<reference evidence="3 4" key="1">
    <citation type="submission" date="2020-08" db="EMBL/GenBank/DDBJ databases">
        <title>Genomic Encyclopedia of Type Strains, Phase IV (KMG-IV): sequencing the most valuable type-strain genomes for metagenomic binning, comparative biology and taxonomic classification.</title>
        <authorList>
            <person name="Goeker M."/>
        </authorList>
    </citation>
    <scope>NUCLEOTIDE SEQUENCE [LARGE SCALE GENOMIC DNA]</scope>
    <source>
        <strain evidence="3 4">DSM 103570</strain>
    </source>
</reference>
<keyword evidence="4" id="KW-1185">Reference proteome</keyword>
<comment type="caution">
    <text evidence="3">The sequence shown here is derived from an EMBL/GenBank/DDBJ whole genome shotgun (WGS) entry which is preliminary data.</text>
</comment>
<dbReference type="InterPro" id="IPR038404">
    <property type="entry name" value="TRAP_DctP_sf"/>
</dbReference>
<organism evidence="3 4">
    <name type="scientific">Aurantimonas endophytica</name>
    <dbReference type="NCBI Taxonomy" id="1522175"/>
    <lineage>
        <taxon>Bacteria</taxon>
        <taxon>Pseudomonadati</taxon>
        <taxon>Pseudomonadota</taxon>
        <taxon>Alphaproteobacteria</taxon>
        <taxon>Hyphomicrobiales</taxon>
        <taxon>Aurantimonadaceae</taxon>
        <taxon>Aurantimonas</taxon>
    </lineage>
</organism>
<dbReference type="Gene3D" id="3.40.190.170">
    <property type="entry name" value="Bacterial extracellular solute-binding protein, family 7"/>
    <property type="match status" value="1"/>
</dbReference>
<dbReference type="Pfam" id="PF03480">
    <property type="entry name" value="DctP"/>
    <property type="match status" value="1"/>
</dbReference>
<dbReference type="CDD" id="cd13665">
    <property type="entry name" value="PBP2_TRAP_Dctp3_4"/>
    <property type="match status" value="1"/>
</dbReference>
<feature type="chain" id="PRO_5031172087" evidence="2">
    <location>
        <begin position="25"/>
        <end position="353"/>
    </location>
</feature>
<dbReference type="NCBIfam" id="NF037995">
    <property type="entry name" value="TRAP_S1"/>
    <property type="match status" value="1"/>
</dbReference>
<protein>
    <submittedName>
        <fullName evidence="3">TRAP-type C4-dicarboxylate transport system substrate-binding protein</fullName>
    </submittedName>
</protein>
<dbReference type="PANTHER" id="PTHR33376:SF15">
    <property type="entry name" value="BLL6794 PROTEIN"/>
    <property type="match status" value="1"/>
</dbReference>
<evidence type="ECO:0000256" key="1">
    <source>
        <dbReference type="ARBA" id="ARBA00022729"/>
    </source>
</evidence>
<proteinExistence type="predicted"/>
<evidence type="ECO:0000313" key="3">
    <source>
        <dbReference type="EMBL" id="MBB4005016.1"/>
    </source>
</evidence>
<dbReference type="InterPro" id="IPR018389">
    <property type="entry name" value="DctP_fam"/>
</dbReference>
<name>A0A7W6HGX1_9HYPH</name>
<dbReference type="GO" id="GO:0055085">
    <property type="term" value="P:transmembrane transport"/>
    <property type="evidence" value="ECO:0007669"/>
    <property type="project" value="InterPro"/>
</dbReference>
<sequence length="353" mass="37380">MLKTLTRLPVAAAVLAFMTGASLGQEVTLRVHQFLPAQATIPANVLTPWAEKIAAESDGRIAVEFYPSMQLGGTPPDLFDQARDGVADVVWTVLGYTPGRFPKSETFELPFIMTDAVSTSKAFQEFVETNAADEFSEVHLLAVHTHGPGLFHTKAPIARLEDLSGMKIRGGSRIINDLLTKLGATPVGMPVPAVPESLSKGVIDGATVPWEVTLPLRIAELVRHHTGFTGENGLYTQTFAIVMNADTYDGLPDDLKAIVDANSGMPLATMAGEAMEAADAAGRQKALDLTNDIVALDAAETTRFKDASAVVIEEWVAAGEGRQALLDSATALIAKYTGERAEAPVDGAAKAAN</sequence>
<feature type="signal peptide" evidence="2">
    <location>
        <begin position="1"/>
        <end position="24"/>
    </location>
</feature>
<accession>A0A7W6HGX1</accession>
<evidence type="ECO:0000313" key="4">
    <source>
        <dbReference type="Proteomes" id="UP000588647"/>
    </source>
</evidence>
<evidence type="ECO:0000256" key="2">
    <source>
        <dbReference type="SAM" id="SignalP"/>
    </source>
</evidence>
<gene>
    <name evidence="3" type="ORF">GGR03_004111</name>
</gene>
<dbReference type="RefSeq" id="WP_183210571.1">
    <property type="nucleotide sequence ID" value="NZ_JAAAMM010000005.1"/>
</dbReference>
<dbReference type="PANTHER" id="PTHR33376">
    <property type="match status" value="1"/>
</dbReference>
<dbReference type="EMBL" id="JACIEM010000005">
    <property type="protein sequence ID" value="MBB4005016.1"/>
    <property type="molecule type" value="Genomic_DNA"/>
</dbReference>
<dbReference type="Proteomes" id="UP000588647">
    <property type="component" value="Unassembled WGS sequence"/>
</dbReference>
<dbReference type="AlphaFoldDB" id="A0A7W6HGX1"/>
<keyword evidence="1 2" id="KW-0732">Signal</keyword>